<dbReference type="SUPFAM" id="SSF69318">
    <property type="entry name" value="Integrin alpha N-terminal domain"/>
    <property type="match status" value="1"/>
</dbReference>
<dbReference type="PROSITE" id="PS51257">
    <property type="entry name" value="PROKAR_LIPOPROTEIN"/>
    <property type="match status" value="1"/>
</dbReference>
<evidence type="ECO:0008006" key="5">
    <source>
        <dbReference type="Google" id="ProtNLM"/>
    </source>
</evidence>
<dbReference type="Pfam" id="PF13517">
    <property type="entry name" value="FG-GAP_3"/>
    <property type="match status" value="1"/>
</dbReference>
<sequence length="244" mass="25453">MRRLGLVLALAATAACADGPPAAPLVAAWFEAPTDIYPHNVLGDLRPAFVLAARDASGGVHRMDLRDMPGGPAVFEDIAPRVADADGDGAPDIVVVEADTQLGAQLAVYALRRGALVKSAATPHIGTRFRWLAPVAIADLNSDGITDLAYVETPHIGKRLRVWTYAPGGLTEIAALDGLTNHRIGDEAIFGGLRDCGTGPEMVLADAGWTRLMAVRLEGSTLTARGLGPLTDTADFDAALACAR</sequence>
<dbReference type="RefSeq" id="WP_109810912.1">
    <property type="nucleotide sequence ID" value="NZ_QGKU01000026.1"/>
</dbReference>
<evidence type="ECO:0000256" key="1">
    <source>
        <dbReference type="ARBA" id="ARBA00022729"/>
    </source>
</evidence>
<accession>A0A2V2LHM8</accession>
<dbReference type="OrthoDB" id="58662at2"/>
<keyword evidence="1 2" id="KW-0732">Signal</keyword>
<keyword evidence="4" id="KW-1185">Reference proteome</keyword>
<gene>
    <name evidence="3" type="ORF">DKT77_06555</name>
</gene>
<dbReference type="Proteomes" id="UP000245680">
    <property type="component" value="Unassembled WGS sequence"/>
</dbReference>
<evidence type="ECO:0000313" key="3">
    <source>
        <dbReference type="EMBL" id="PWR03511.1"/>
    </source>
</evidence>
<reference evidence="3 4" key="1">
    <citation type="submission" date="2018-05" db="EMBL/GenBank/DDBJ databases">
        <title>Rhodobacteraceae gen. nov., sp. nov. isolated from sea water.</title>
        <authorList>
            <person name="Ren Y."/>
        </authorList>
    </citation>
    <scope>NUCLEOTIDE SEQUENCE [LARGE SCALE GENOMIC DNA]</scope>
    <source>
        <strain evidence="3 4">TG-679</strain>
    </source>
</reference>
<evidence type="ECO:0000313" key="4">
    <source>
        <dbReference type="Proteomes" id="UP000245680"/>
    </source>
</evidence>
<proteinExistence type="predicted"/>
<feature type="chain" id="PRO_5015881764" description="VCBS repeat-containing protein" evidence="2">
    <location>
        <begin position="18"/>
        <end position="244"/>
    </location>
</feature>
<feature type="signal peptide" evidence="2">
    <location>
        <begin position="1"/>
        <end position="17"/>
    </location>
</feature>
<dbReference type="EMBL" id="QGKU01000026">
    <property type="protein sequence ID" value="PWR03511.1"/>
    <property type="molecule type" value="Genomic_DNA"/>
</dbReference>
<dbReference type="InterPro" id="IPR028994">
    <property type="entry name" value="Integrin_alpha_N"/>
</dbReference>
<evidence type="ECO:0000256" key="2">
    <source>
        <dbReference type="SAM" id="SignalP"/>
    </source>
</evidence>
<dbReference type="AlphaFoldDB" id="A0A2V2LHM8"/>
<dbReference type="InterPro" id="IPR013517">
    <property type="entry name" value="FG-GAP"/>
</dbReference>
<organism evidence="3 4">
    <name type="scientific">Meridianimarinicoccus roseus</name>
    <dbReference type="NCBI Taxonomy" id="2072018"/>
    <lineage>
        <taxon>Bacteria</taxon>
        <taxon>Pseudomonadati</taxon>
        <taxon>Pseudomonadota</taxon>
        <taxon>Alphaproteobacteria</taxon>
        <taxon>Rhodobacterales</taxon>
        <taxon>Paracoccaceae</taxon>
        <taxon>Meridianimarinicoccus</taxon>
    </lineage>
</organism>
<protein>
    <recommendedName>
        <fullName evidence="5">VCBS repeat-containing protein</fullName>
    </recommendedName>
</protein>
<comment type="caution">
    <text evidence="3">The sequence shown here is derived from an EMBL/GenBank/DDBJ whole genome shotgun (WGS) entry which is preliminary data.</text>
</comment>
<name>A0A2V2LHM8_9RHOB</name>